<dbReference type="EMBL" id="JAGSPD010000019">
    <property type="protein sequence ID" value="MBV7270599.1"/>
    <property type="molecule type" value="Genomic_DNA"/>
</dbReference>
<keyword evidence="3" id="KW-0472">Membrane</keyword>
<evidence type="ECO:0000259" key="6">
    <source>
        <dbReference type="Pfam" id="PF07980"/>
    </source>
</evidence>
<dbReference type="RefSeq" id="WP_218547818.1">
    <property type="nucleotide sequence ID" value="NZ_JAGSPD010000019.1"/>
</dbReference>
<dbReference type="Proteomes" id="UP001138894">
    <property type="component" value="Unassembled WGS sequence"/>
</dbReference>
<dbReference type="GO" id="GO:0009279">
    <property type="term" value="C:cell outer membrane"/>
    <property type="evidence" value="ECO:0007669"/>
    <property type="project" value="UniProtKB-SubCell"/>
</dbReference>
<keyword evidence="9" id="KW-1185">Reference proteome</keyword>
<evidence type="ECO:0000256" key="3">
    <source>
        <dbReference type="ARBA" id="ARBA00023136"/>
    </source>
</evidence>
<gene>
    <name evidence="8" type="ORF">KCG49_15530</name>
</gene>
<comment type="caution">
    <text evidence="8">The sequence shown here is derived from an EMBL/GenBank/DDBJ whole genome shotgun (WGS) entry which is preliminary data.</text>
</comment>
<dbReference type="AlphaFoldDB" id="A0A9X1FBD9"/>
<accession>A0A9X1FBD9</accession>
<dbReference type="Pfam" id="PF14322">
    <property type="entry name" value="SusD-like_3"/>
    <property type="match status" value="1"/>
</dbReference>
<dbReference type="Pfam" id="PF07980">
    <property type="entry name" value="SusD_RagB"/>
    <property type="match status" value="1"/>
</dbReference>
<name>A0A9X1FBD9_9FLAO</name>
<protein>
    <submittedName>
        <fullName evidence="8">RagB/SusD family nutrient uptake outer membrane protein</fullName>
    </submittedName>
</protein>
<feature type="chain" id="PRO_5040988837" evidence="5">
    <location>
        <begin position="30"/>
        <end position="486"/>
    </location>
</feature>
<dbReference type="InterPro" id="IPR033985">
    <property type="entry name" value="SusD-like_N"/>
</dbReference>
<sequence>MKNNLNFRKHLGYGYLALFVVMLSLSSCSNDFLDEPQNTNGLTEDVVFNSRQITESFVSGILGNYKGQYANVDTGGLYSLYFARVIKGNDLIQAQNWYTFDYGHENREPNFRRTNFNWDFNYQNVNYANILIQGVSESGALSDDEKREFIATGKFFRAFHHFQLVLDFAPNYNNNSSLERIPFYDQRVNLETVTGKAPSPLSEVMDLILLDLNEAIVDLPETRIGKSYVNKAVANGVLARVLSVTKDDWQGLSDAARAAYGGDAASAVVSSNWGAGFRDMQDQEWMWALFQNGSSETNFFFGQAAAMMDHFVLSYQATYVNPNFVDLFSSTDVRNTFVDFYGVSASVPWREYVSSKFAFAFDSDIVLMRKSEMVLLDAEAQYQLGNIPAAQNLLFTLQSERDPNAVISGNTGAALFEEILLERRKELYGETGVEWFDAKRYNRAIVRDAVHRIPLTVPVDSPLFFLKIPQNEIDANPNYTTDINIE</sequence>
<feature type="signal peptide" evidence="5">
    <location>
        <begin position="1"/>
        <end position="29"/>
    </location>
</feature>
<dbReference type="PROSITE" id="PS51257">
    <property type="entry name" value="PROKAR_LIPOPROTEIN"/>
    <property type="match status" value="1"/>
</dbReference>
<evidence type="ECO:0000313" key="8">
    <source>
        <dbReference type="EMBL" id="MBV7270599.1"/>
    </source>
</evidence>
<evidence type="ECO:0000256" key="4">
    <source>
        <dbReference type="ARBA" id="ARBA00023237"/>
    </source>
</evidence>
<feature type="domain" description="SusD-like N-terminal" evidence="7">
    <location>
        <begin position="31"/>
        <end position="241"/>
    </location>
</feature>
<evidence type="ECO:0000259" key="7">
    <source>
        <dbReference type="Pfam" id="PF14322"/>
    </source>
</evidence>
<feature type="domain" description="RagB/SusD" evidence="6">
    <location>
        <begin position="363"/>
        <end position="444"/>
    </location>
</feature>
<evidence type="ECO:0000256" key="5">
    <source>
        <dbReference type="SAM" id="SignalP"/>
    </source>
</evidence>
<reference evidence="8" key="1">
    <citation type="submission" date="2021-04" db="EMBL/GenBank/DDBJ databases">
        <authorList>
            <person name="Pira H."/>
            <person name="Risdian C."/>
            <person name="Wink J."/>
        </authorList>
    </citation>
    <scope>NUCLEOTIDE SEQUENCE</scope>
    <source>
        <strain evidence="8">WHY3</strain>
    </source>
</reference>
<dbReference type="InterPro" id="IPR012944">
    <property type="entry name" value="SusD_RagB_dom"/>
</dbReference>
<keyword evidence="2 5" id="KW-0732">Signal</keyword>
<organism evidence="8 9">
    <name type="scientific">Winogradskyella luteola</name>
    <dbReference type="NCBI Taxonomy" id="2828330"/>
    <lineage>
        <taxon>Bacteria</taxon>
        <taxon>Pseudomonadati</taxon>
        <taxon>Bacteroidota</taxon>
        <taxon>Flavobacteriia</taxon>
        <taxon>Flavobacteriales</taxon>
        <taxon>Flavobacteriaceae</taxon>
        <taxon>Winogradskyella</taxon>
    </lineage>
</organism>
<evidence type="ECO:0000313" key="9">
    <source>
        <dbReference type="Proteomes" id="UP001138894"/>
    </source>
</evidence>
<evidence type="ECO:0000256" key="2">
    <source>
        <dbReference type="ARBA" id="ARBA00022729"/>
    </source>
</evidence>
<comment type="subcellular location">
    <subcellularLocation>
        <location evidence="1">Cell outer membrane</location>
    </subcellularLocation>
</comment>
<keyword evidence="4" id="KW-0998">Cell outer membrane</keyword>
<proteinExistence type="predicted"/>
<evidence type="ECO:0000256" key="1">
    <source>
        <dbReference type="ARBA" id="ARBA00004442"/>
    </source>
</evidence>